<protein>
    <submittedName>
        <fullName evidence="1">Predicted protein</fullName>
    </submittedName>
</protein>
<sequence>MSFDAPFQLSSIHDTSLVGSLHTELNRWQDPLSNCPMRPMTTVRTWSPMYVECCRKGSGNDYGLGSKDHRSLGDTYQYLWVVLLLQINDTSTSRITIGTTAQYTPIHIFAHRDRPHYQDHFPIPTFVPTLYVNHNPLFLSIGHVLRIYVASLMGGIHRKG</sequence>
<evidence type="ECO:0000313" key="1">
    <source>
        <dbReference type="EMBL" id="EDR06138.1"/>
    </source>
</evidence>
<dbReference type="EMBL" id="DS547109">
    <property type="protein sequence ID" value="EDR06138.1"/>
    <property type="molecule type" value="Genomic_DNA"/>
</dbReference>
<dbReference type="Proteomes" id="UP000001194">
    <property type="component" value="Unassembled WGS sequence"/>
</dbReference>
<dbReference type="HOGENOM" id="CLU_1652442_0_0_1"/>
<gene>
    <name evidence="1" type="ORF">LACBIDRAFT_328916</name>
</gene>
<name>B0DGE6_LACBS</name>
<evidence type="ECO:0000313" key="2">
    <source>
        <dbReference type="Proteomes" id="UP000001194"/>
    </source>
</evidence>
<dbReference type="AlphaFoldDB" id="B0DGE6"/>
<dbReference type="InParanoid" id="B0DGE6"/>
<dbReference type="RefSeq" id="XP_001882999.1">
    <property type="nucleotide sequence ID" value="XM_001882964.1"/>
</dbReference>
<proteinExistence type="predicted"/>
<dbReference type="GeneID" id="6078708"/>
<accession>B0DGE6</accession>
<reference evidence="1 2" key="1">
    <citation type="journal article" date="2008" name="Nature">
        <title>The genome of Laccaria bicolor provides insights into mycorrhizal symbiosis.</title>
        <authorList>
            <person name="Martin F."/>
            <person name="Aerts A."/>
            <person name="Ahren D."/>
            <person name="Brun A."/>
            <person name="Danchin E.G.J."/>
            <person name="Duchaussoy F."/>
            <person name="Gibon J."/>
            <person name="Kohler A."/>
            <person name="Lindquist E."/>
            <person name="Pereda V."/>
            <person name="Salamov A."/>
            <person name="Shapiro H.J."/>
            <person name="Wuyts J."/>
            <person name="Blaudez D."/>
            <person name="Buee M."/>
            <person name="Brokstein P."/>
            <person name="Canbaeck B."/>
            <person name="Cohen D."/>
            <person name="Courty P.E."/>
            <person name="Coutinho P.M."/>
            <person name="Delaruelle C."/>
            <person name="Detter J.C."/>
            <person name="Deveau A."/>
            <person name="DiFazio S."/>
            <person name="Duplessis S."/>
            <person name="Fraissinet-Tachet L."/>
            <person name="Lucic E."/>
            <person name="Frey-Klett P."/>
            <person name="Fourrey C."/>
            <person name="Feussner I."/>
            <person name="Gay G."/>
            <person name="Grimwood J."/>
            <person name="Hoegger P.J."/>
            <person name="Jain P."/>
            <person name="Kilaru S."/>
            <person name="Labbe J."/>
            <person name="Lin Y.C."/>
            <person name="Legue V."/>
            <person name="Le Tacon F."/>
            <person name="Marmeisse R."/>
            <person name="Melayah D."/>
            <person name="Montanini B."/>
            <person name="Muratet M."/>
            <person name="Nehls U."/>
            <person name="Niculita-Hirzel H."/>
            <person name="Oudot-Le Secq M.P."/>
            <person name="Peter M."/>
            <person name="Quesneville H."/>
            <person name="Rajashekar B."/>
            <person name="Reich M."/>
            <person name="Rouhier N."/>
            <person name="Schmutz J."/>
            <person name="Yin T."/>
            <person name="Chalot M."/>
            <person name="Henrissat B."/>
            <person name="Kuees U."/>
            <person name="Lucas S."/>
            <person name="Van de Peer Y."/>
            <person name="Podila G.K."/>
            <person name="Polle A."/>
            <person name="Pukkila P.J."/>
            <person name="Richardson P.M."/>
            <person name="Rouze P."/>
            <person name="Sanders I.R."/>
            <person name="Stajich J.E."/>
            <person name="Tunlid A."/>
            <person name="Tuskan G."/>
            <person name="Grigoriev I.V."/>
        </authorList>
    </citation>
    <scope>NUCLEOTIDE SEQUENCE [LARGE SCALE GENOMIC DNA]</scope>
    <source>
        <strain evidence="2">S238N-H82 / ATCC MYA-4686</strain>
    </source>
</reference>
<keyword evidence="2" id="KW-1185">Reference proteome</keyword>
<dbReference type="KEGG" id="lbc:LACBIDRAFT_328916"/>
<organism evidence="2">
    <name type="scientific">Laccaria bicolor (strain S238N-H82 / ATCC MYA-4686)</name>
    <name type="common">Bicoloured deceiver</name>
    <name type="synonym">Laccaria laccata var. bicolor</name>
    <dbReference type="NCBI Taxonomy" id="486041"/>
    <lineage>
        <taxon>Eukaryota</taxon>
        <taxon>Fungi</taxon>
        <taxon>Dikarya</taxon>
        <taxon>Basidiomycota</taxon>
        <taxon>Agaricomycotina</taxon>
        <taxon>Agaricomycetes</taxon>
        <taxon>Agaricomycetidae</taxon>
        <taxon>Agaricales</taxon>
        <taxon>Agaricineae</taxon>
        <taxon>Hydnangiaceae</taxon>
        <taxon>Laccaria</taxon>
    </lineage>
</organism>